<evidence type="ECO:0000259" key="2">
    <source>
        <dbReference type="Pfam" id="PF26255"/>
    </source>
</evidence>
<evidence type="ECO:0000256" key="1">
    <source>
        <dbReference type="SAM" id="MobiDB-lite"/>
    </source>
</evidence>
<dbReference type="EMBL" id="CP064788">
    <property type="protein sequence ID" value="QSG08879.1"/>
    <property type="molecule type" value="Genomic_DNA"/>
</dbReference>
<dbReference type="Proteomes" id="UP000662973">
    <property type="component" value="Chromosome"/>
</dbReference>
<proteinExistence type="predicted"/>
<sequence>MATNQNPTLSRRTLLKTGAGAVAGGTLATGLGTDRSLVGESEALLPALAVVGGAAATGWALREYEVIGSDDPPEGLTPETLKQQVYSTAKKRKSVNQSTFVDNQNILNYMPEAAFSEAKTAALEALNDQKTKDQVQAAGEQAANKHFVTVEKNLLKSWNESVNEFANARSTLVSHPDVGYKDLFTDAYHAFSSAYLDDVRDYYIIETGSPQSVTLPDGSSIDVQRMRFEFKAHSSDYPAKAERFYSPVGDEFNKLQAEYNQPGRGSDPYVPVAGIGGDSFHYLEHAKWNGLWTKLKDAESQILSDLSLWVDNVYDKVQAGEIDTSQLISGVDLANMTDDSVPQAVTDLASLNIPADLDNQATIELDDGTIMAGFLGFTDSTATSGLAPGDSLDPSAVSGDVYMAHDLAEWSTPWTDWDSNKGIDGGLLHLTADPTVVDGQPVDDPSVLIYTVKTTAGETAAFRASDVNKTTNDSGTTVWEIDLSSKLEVKITEVESITITLDTESRYATQRIQQPFTVTETQNGEPVEPGQSRTPQKDDNYITQEEWDQLFEQQKELIDKYEEAKAGGGGFSWPSGPSLPENIWLYAGGFVAGLGILNAITS</sequence>
<dbReference type="Pfam" id="PF26255">
    <property type="entry name" value="Viral_env_HRPV"/>
    <property type="match status" value="1"/>
</dbReference>
<organism evidence="3 4">
    <name type="scientific">Halapricum desulfuricans</name>
    <dbReference type="NCBI Taxonomy" id="2841257"/>
    <lineage>
        <taxon>Archaea</taxon>
        <taxon>Methanobacteriati</taxon>
        <taxon>Methanobacteriota</taxon>
        <taxon>Stenosarchaea group</taxon>
        <taxon>Halobacteria</taxon>
        <taxon>Halobacteriales</taxon>
        <taxon>Haloarculaceae</taxon>
        <taxon>Halapricum</taxon>
    </lineage>
</organism>
<dbReference type="InterPro" id="IPR058677">
    <property type="entry name" value="ORF4_N"/>
</dbReference>
<reference evidence="3 4" key="1">
    <citation type="submission" date="2020-11" db="EMBL/GenBank/DDBJ databases">
        <title>Carbohydrate-dependent, anaerobic sulfur respiration: A novel catabolism in halophilic archaea.</title>
        <authorList>
            <person name="Sorokin D.Y."/>
            <person name="Messina E."/>
            <person name="Smedile F."/>
            <person name="La Cono V."/>
            <person name="Hallsworth J.E."/>
            <person name="Yakimov M.M."/>
        </authorList>
    </citation>
    <scope>NUCLEOTIDE SEQUENCE [LARGE SCALE GENOMIC DNA]</scope>
    <source>
        <strain evidence="3 4">HSR12-2</strain>
    </source>
</reference>
<accession>A0A897ND42</accession>
<keyword evidence="4" id="KW-1185">Reference proteome</keyword>
<dbReference type="KEGG" id="hds:HSR122_1486"/>
<feature type="domain" description="Envelope protein N-terminal" evidence="2">
    <location>
        <begin position="66"/>
        <end position="352"/>
    </location>
</feature>
<dbReference type="AlphaFoldDB" id="A0A897ND42"/>
<evidence type="ECO:0000313" key="3">
    <source>
        <dbReference type="EMBL" id="QSG08879.1"/>
    </source>
</evidence>
<protein>
    <recommendedName>
        <fullName evidence="2">Envelope protein N-terminal domain-containing protein</fullName>
    </recommendedName>
</protein>
<dbReference type="PROSITE" id="PS51318">
    <property type="entry name" value="TAT"/>
    <property type="match status" value="1"/>
</dbReference>
<dbReference type="InterPro" id="IPR006311">
    <property type="entry name" value="TAT_signal"/>
</dbReference>
<dbReference type="GeneID" id="68852117"/>
<gene>
    <name evidence="3" type="ORF">HSR122_1486</name>
</gene>
<feature type="region of interest" description="Disordered" evidence="1">
    <location>
        <begin position="519"/>
        <end position="538"/>
    </location>
</feature>
<evidence type="ECO:0000313" key="4">
    <source>
        <dbReference type="Proteomes" id="UP000662973"/>
    </source>
</evidence>
<name>A0A897ND42_9EURY</name>
<dbReference type="RefSeq" id="WP_229112092.1">
    <property type="nucleotide sequence ID" value="NZ_CP064788.1"/>
</dbReference>